<feature type="transmembrane region" description="Helical" evidence="5">
    <location>
        <begin position="12"/>
        <end position="31"/>
    </location>
</feature>
<feature type="transmembrane region" description="Helical" evidence="5">
    <location>
        <begin position="303"/>
        <end position="324"/>
    </location>
</feature>
<dbReference type="Pfam" id="PF06271">
    <property type="entry name" value="RDD"/>
    <property type="match status" value="1"/>
</dbReference>
<feature type="transmembrane region" description="Helical" evidence="5">
    <location>
        <begin position="330"/>
        <end position="358"/>
    </location>
</feature>
<evidence type="ECO:0000313" key="8">
    <source>
        <dbReference type="EMBL" id="QOG27479.1"/>
    </source>
</evidence>
<dbReference type="InterPro" id="IPR021192">
    <property type="entry name" value="UCP031578_Vanz/RDD"/>
</dbReference>
<feature type="transmembrane region" description="Helical" evidence="5">
    <location>
        <begin position="218"/>
        <end position="242"/>
    </location>
</feature>
<dbReference type="OrthoDB" id="4822551at2"/>
<evidence type="ECO:0000313" key="10">
    <source>
        <dbReference type="Proteomes" id="UP000254807"/>
    </source>
</evidence>
<evidence type="ECO:0000256" key="1">
    <source>
        <dbReference type="ARBA" id="ARBA00004141"/>
    </source>
</evidence>
<evidence type="ECO:0000256" key="4">
    <source>
        <dbReference type="ARBA" id="ARBA00023136"/>
    </source>
</evidence>
<dbReference type="EMBL" id="UFYW01000001">
    <property type="protein sequence ID" value="STD82322.1"/>
    <property type="molecule type" value="Genomic_DNA"/>
</dbReference>
<evidence type="ECO:0000256" key="3">
    <source>
        <dbReference type="ARBA" id="ARBA00022989"/>
    </source>
</evidence>
<feature type="domain" description="VanZ-like" evidence="6">
    <location>
        <begin position="48"/>
        <end position="191"/>
    </location>
</feature>
<evidence type="ECO:0000259" key="6">
    <source>
        <dbReference type="Pfam" id="PF04892"/>
    </source>
</evidence>
<proteinExistence type="predicted"/>
<dbReference type="InterPro" id="IPR053150">
    <property type="entry name" value="Teicoplanin_resist-assoc"/>
</dbReference>
<evidence type="ECO:0000259" key="7">
    <source>
        <dbReference type="Pfam" id="PF06271"/>
    </source>
</evidence>
<reference evidence="9 10" key="1">
    <citation type="submission" date="2018-06" db="EMBL/GenBank/DDBJ databases">
        <authorList>
            <consortium name="Pathogen Informatics"/>
            <person name="Doyle S."/>
        </authorList>
    </citation>
    <scope>NUCLEOTIDE SEQUENCE [LARGE SCALE GENOMIC DNA]</scope>
    <source>
        <strain evidence="9 10">NCTC12360</strain>
    </source>
</reference>
<keyword evidence="2 5" id="KW-0812">Transmembrane</keyword>
<feature type="domain" description="RDD" evidence="7">
    <location>
        <begin position="213"/>
        <end position="342"/>
    </location>
</feature>
<dbReference type="PIRSF" id="PIRSF031578">
    <property type="entry name" value="Uncharacterised_Vanz_RDD-cont"/>
    <property type="match status" value="1"/>
</dbReference>
<evidence type="ECO:0000313" key="11">
    <source>
        <dbReference type="Proteomes" id="UP000516696"/>
    </source>
</evidence>
<keyword evidence="10" id="KW-1185">Reference proteome</keyword>
<dbReference type="PANTHER" id="PTHR36834:SF1">
    <property type="entry name" value="INTEGRAL MEMBRANE PROTEIN"/>
    <property type="match status" value="1"/>
</dbReference>
<dbReference type="RefSeq" id="WP_060814312.1">
    <property type="nucleotide sequence ID" value="NZ_CP050485.1"/>
</dbReference>
<keyword evidence="4 5" id="KW-0472">Membrane</keyword>
<name>A0A366U7E7_ENTGA</name>
<dbReference type="Pfam" id="PF04892">
    <property type="entry name" value="VanZ"/>
    <property type="match status" value="1"/>
</dbReference>
<evidence type="ECO:0000256" key="2">
    <source>
        <dbReference type="ARBA" id="ARBA00022692"/>
    </source>
</evidence>
<reference evidence="8 11" key="2">
    <citation type="submission" date="2020-03" db="EMBL/GenBank/DDBJ databases">
        <title>Characterization of ganglioside-mimicking enterococci.</title>
        <authorList>
            <person name="Patry R.T."/>
            <person name="Nothaft H."/>
            <person name="Bridger R."/>
            <person name="Shajahan A."/>
            <person name="Huynh S."/>
            <person name="Sanchez S."/>
            <person name="Azadi P."/>
            <person name="Cooper K."/>
            <person name="Miller W.G."/>
            <person name="Parker C.T."/>
            <person name="Wells L."/>
            <person name="Szymanski C.M."/>
        </authorList>
    </citation>
    <scope>NUCLEOTIDE SEQUENCE [LARGE SCALE GENOMIC DNA]</scope>
    <source>
        <strain evidence="8 11">EGM181</strain>
    </source>
</reference>
<dbReference type="Proteomes" id="UP000516696">
    <property type="component" value="Chromosome"/>
</dbReference>
<organism evidence="9 10">
    <name type="scientific">Enterococcus gallinarum</name>
    <dbReference type="NCBI Taxonomy" id="1353"/>
    <lineage>
        <taxon>Bacteria</taxon>
        <taxon>Bacillati</taxon>
        <taxon>Bacillota</taxon>
        <taxon>Bacilli</taxon>
        <taxon>Lactobacillales</taxon>
        <taxon>Enterococcaceae</taxon>
        <taxon>Enterococcus</taxon>
    </lineage>
</organism>
<feature type="transmembrane region" description="Helical" evidence="5">
    <location>
        <begin position="139"/>
        <end position="162"/>
    </location>
</feature>
<dbReference type="PANTHER" id="PTHR36834">
    <property type="entry name" value="MEMBRANE PROTEIN-RELATED"/>
    <property type="match status" value="1"/>
</dbReference>
<dbReference type="Proteomes" id="UP000254807">
    <property type="component" value="Unassembled WGS sequence"/>
</dbReference>
<evidence type="ECO:0000313" key="9">
    <source>
        <dbReference type="EMBL" id="STD82322.1"/>
    </source>
</evidence>
<feature type="transmembrane region" description="Helical" evidence="5">
    <location>
        <begin position="43"/>
        <end position="63"/>
    </location>
</feature>
<evidence type="ECO:0000256" key="5">
    <source>
        <dbReference type="SAM" id="Phobius"/>
    </source>
</evidence>
<dbReference type="AlphaFoldDB" id="A0A366U7E7"/>
<dbReference type="InterPro" id="IPR006976">
    <property type="entry name" value="VanZ-like"/>
</dbReference>
<protein>
    <submittedName>
        <fullName evidence="9">VanZ/RDD domain protein</fullName>
    </submittedName>
</protein>
<dbReference type="EMBL" id="CP050485">
    <property type="protein sequence ID" value="QOG27479.1"/>
    <property type="molecule type" value="Genomic_DNA"/>
</dbReference>
<sequence>MSAYLMPIKVALLLFPFLALAISSIFFVRQYRKFGRFIFSRAIVLYSFVFYLLCAYFLVILPLPSIEEVAQMTGPKMEWQLGASWQHFLQQTVLQINDPTTYLPALKQNVVLEPLFNLFLTLPFGVYMRYYFKLSFPKTIVATFGLSLFFELTQLTGLYFIYPRPYRLFDVNDLFVNTLGGTIGFLVTPLFTFLLPTREEMDAESYAKDNRVTFTRRFVAWLIDWGILNLFAWMLMILLRVTVNKEIDDFTNDYWYFLLEVVLYFILLNYILNGQTLGKKLVRIRVMEENHSRVSFRAIFKRYGLLYLIYVSASRINVLFTPFIQSTNQMLVLVSLLIVLIFGLIQLGFYCNILWAAFKKQPRFFYEKRTATYVVSTIQRNKVRN</sequence>
<dbReference type="GO" id="GO:0016020">
    <property type="term" value="C:membrane"/>
    <property type="evidence" value="ECO:0007669"/>
    <property type="project" value="UniProtKB-SubCell"/>
</dbReference>
<accession>A0A366U7E7</accession>
<comment type="subcellular location">
    <subcellularLocation>
        <location evidence="1">Membrane</location>
        <topology evidence="1">Multi-pass membrane protein</topology>
    </subcellularLocation>
</comment>
<feature type="transmembrane region" description="Helical" evidence="5">
    <location>
        <begin position="115"/>
        <end position="132"/>
    </location>
</feature>
<keyword evidence="3 5" id="KW-1133">Transmembrane helix</keyword>
<feature type="transmembrane region" description="Helical" evidence="5">
    <location>
        <begin position="174"/>
        <end position="197"/>
    </location>
</feature>
<gene>
    <name evidence="8" type="ORF">EGM181_09565</name>
    <name evidence="9" type="ORF">NCTC12360_00744</name>
</gene>
<dbReference type="InterPro" id="IPR010432">
    <property type="entry name" value="RDD"/>
</dbReference>
<feature type="transmembrane region" description="Helical" evidence="5">
    <location>
        <begin position="254"/>
        <end position="272"/>
    </location>
</feature>